<accession>A0ABS7KP10</accession>
<gene>
    <name evidence="1" type="ORF">H7T88_22150</name>
</gene>
<dbReference type="EMBL" id="JACLIC010000039">
    <property type="protein sequence ID" value="MBY0205915.1"/>
    <property type="molecule type" value="Genomic_DNA"/>
</dbReference>
<dbReference type="PANTHER" id="PTHR42773">
    <property type="entry name" value="METALLO-BETA-LACTAMASE-RELATED"/>
    <property type="match status" value="1"/>
</dbReference>
<organism evidence="1 2">
    <name type="scientific">Paenibacillus cucumis</name>
    <name type="common">ex Kampfer et al. 2016</name>
    <dbReference type="NCBI Taxonomy" id="1776858"/>
    <lineage>
        <taxon>Bacteria</taxon>
        <taxon>Bacillati</taxon>
        <taxon>Bacillota</taxon>
        <taxon>Bacilli</taxon>
        <taxon>Bacillales</taxon>
        <taxon>Paenibacillaceae</taxon>
        <taxon>Paenibacillus</taxon>
    </lineage>
</organism>
<name>A0ABS7KP10_9BACL</name>
<sequence>MADSTSRLPGNESGDFYVDSTCIACVTCVTVAPECFSMKNSNEHSIVYKQPSNEEEYSLCIEALELCPVSAIGDDG</sequence>
<dbReference type="RefSeq" id="WP_221790348.1">
    <property type="nucleotide sequence ID" value="NZ_JACLIC010000039.1"/>
</dbReference>
<dbReference type="Proteomes" id="UP000706031">
    <property type="component" value="Unassembled WGS sequence"/>
</dbReference>
<dbReference type="PANTHER" id="PTHR42773:SF1">
    <property type="entry name" value="METALLO-BETA-LACTAMASE FAMILY PROTEIN"/>
    <property type="match status" value="1"/>
</dbReference>
<evidence type="ECO:0000313" key="2">
    <source>
        <dbReference type="Proteomes" id="UP000706031"/>
    </source>
</evidence>
<dbReference type="Gene3D" id="3.30.70.20">
    <property type="match status" value="1"/>
</dbReference>
<comment type="caution">
    <text evidence="1">The sequence shown here is derived from an EMBL/GenBank/DDBJ whole genome shotgun (WGS) entry which is preliminary data.</text>
</comment>
<protein>
    <submittedName>
        <fullName evidence="1">Ferredoxin</fullName>
    </submittedName>
</protein>
<proteinExistence type="predicted"/>
<keyword evidence="2" id="KW-1185">Reference proteome</keyword>
<dbReference type="Pfam" id="PF13370">
    <property type="entry name" value="Fer4_13"/>
    <property type="match status" value="1"/>
</dbReference>
<evidence type="ECO:0000313" key="1">
    <source>
        <dbReference type="EMBL" id="MBY0205915.1"/>
    </source>
</evidence>
<dbReference type="SUPFAM" id="SSF54862">
    <property type="entry name" value="4Fe-4S ferredoxins"/>
    <property type="match status" value="1"/>
</dbReference>
<reference evidence="1 2" key="1">
    <citation type="submission" date="2020-08" db="EMBL/GenBank/DDBJ databases">
        <title>Fungal Genomes of the International Space Station.</title>
        <authorList>
            <person name="Seuylemezian A."/>
            <person name="Singh N.K."/>
            <person name="Wood J."/>
            <person name="Venkateswaran K."/>
        </authorList>
    </citation>
    <scope>NUCLEOTIDE SEQUENCE [LARGE SCALE GENOMIC DNA]</scope>
    <source>
        <strain evidence="1 2">S/N-304-OC-R4</strain>
    </source>
</reference>